<dbReference type="PANTHER" id="PTHR11359">
    <property type="entry name" value="AMP DEAMINASE"/>
    <property type="match status" value="1"/>
</dbReference>
<protein>
    <submittedName>
        <fullName evidence="2">Uncharacterized protein</fullName>
    </submittedName>
</protein>
<dbReference type="GeneID" id="14495513"/>
<dbReference type="InterPro" id="IPR006329">
    <property type="entry name" value="AMPD"/>
</dbReference>
<dbReference type="Gene3D" id="3.20.20.140">
    <property type="entry name" value="Metal-dependent hydrolases"/>
    <property type="match status" value="3"/>
</dbReference>
<sequence length="1043" mass="123003">MIELQDTIYTQDNNKIDNNEEYHHNHHINGNRRFRDVQRRPSLLFDSYEDNVILPGIKQLSLQDRYNSNQSINKEQENAEEEKKLAEFINQKEIFASTHKKNLEHENINNSKPLKVQSDKSKLSIDDLDMISLKTSFDKQMLLGSPMYTFQPNPNTILPSSGNGSSDMSSSTPNESLINLSTSTVSSADNNAAFQMDDDPVFREMLKNKFKKNNSLDINPFEKIALLRNKYIINSLQDSEDNIKYDIDNWFMYPKPLPKFWKFEKDKRFQDLNLKKALFHKQQFDDDSNYDLAKIPSDNSSVDGYTNVVNDDSQWNLIKTTSGTLIDNIDKGFYLPSKYDDGNQFFESTSYGAKFQKHKLFGSKHYTGEYFDLDHYNDRLRYHNIALETNSKLKQKIKLKKSILQIPTFNDFKKDFRYIIEMIQSHDINSIAERRLTYLLDKFELFQHLNVKSEILQNKQVPYRDFYNTRKVDRNLLLSGCISQKQLNEFIWDKLNSEPNRIVFKNNFNEQFTLQEIFSIGCKENENPLSLGLKIIDDYFLEWYRDVYLLTLHLFSNTNFNISHLSKRFKPLHIRYLLLTHIFLEFDNFMEGEYLAELFIKNVIHILEKNKYHLAQISVDFQFYENKEMINELDDKKFINHENNWWTKFSHWVLRWNLVSYNIRWNVQLSRNYTKLFKKKLVNNFRDYLNLIFKPLFSEKNINDTKLQFFLSTVCSIDLLVEHSDDYIWKDFTSSDVKPKDWVANGDNPPIAYYMYYVYENLARLNLQRYSRFQNNIELRSGSSSLNNRTSQFGEDLYFSDHVEALACNILLCNGGMLKAHPVWNAPPSIQYLYYLLQIPLVASPLSSVSLKYNQPLRLEDNYLYSNMEDLNEVGVENENFEAIESSLTYSPKMKSRGYKDSATRDITSTEQSSYSKNPFMKMFQIGMQVGLSCKSVLDNSSYTQEPIMEEYSVAASIYLLNAADLCELSRTSVICSGFDGWYKRHWIGVSINSTRFLDQTVGTDHWYDVEQDTSVRHNVPKIRRTYRTDTFNQEWNFVKEAF</sequence>
<comment type="similarity">
    <text evidence="1">Belongs to the metallo-dependent hydrolases superfamily. Adenosine and AMP deaminases family.</text>
</comment>
<dbReference type="eggNOG" id="KOG1096">
    <property type="taxonomic scope" value="Eukaryota"/>
</dbReference>
<evidence type="ECO:0000313" key="2">
    <source>
        <dbReference type="EMBL" id="CCH60077.1"/>
    </source>
</evidence>
<dbReference type="InParanoid" id="I2H125"/>
<accession>I2H125</accession>
<dbReference type="OMA" id="SYNIRWN"/>
<organism evidence="2 3">
    <name type="scientific">Henningerozyma blattae (strain ATCC 34711 / CBS 6284 / DSM 70876 / NBRC 10599 / NRRL Y-10934 / UCD 77-7)</name>
    <name type="common">Yeast</name>
    <name type="synonym">Tetrapisispora blattae</name>
    <dbReference type="NCBI Taxonomy" id="1071380"/>
    <lineage>
        <taxon>Eukaryota</taxon>
        <taxon>Fungi</taxon>
        <taxon>Dikarya</taxon>
        <taxon>Ascomycota</taxon>
        <taxon>Saccharomycotina</taxon>
        <taxon>Saccharomycetes</taxon>
        <taxon>Saccharomycetales</taxon>
        <taxon>Saccharomycetaceae</taxon>
        <taxon>Henningerozyma</taxon>
    </lineage>
</organism>
<proteinExistence type="inferred from homology"/>
<dbReference type="GO" id="GO:0005829">
    <property type="term" value="C:cytosol"/>
    <property type="evidence" value="ECO:0007669"/>
    <property type="project" value="TreeGrafter"/>
</dbReference>
<dbReference type="GO" id="GO:0003876">
    <property type="term" value="F:AMP deaminase activity"/>
    <property type="evidence" value="ECO:0007669"/>
    <property type="project" value="InterPro"/>
</dbReference>
<dbReference type="EMBL" id="HE806318">
    <property type="protein sequence ID" value="CCH60077.1"/>
    <property type="molecule type" value="Genomic_DNA"/>
</dbReference>
<dbReference type="Pfam" id="PF19326">
    <property type="entry name" value="AMP_deaminase"/>
    <property type="match status" value="2"/>
</dbReference>
<dbReference type="FunCoup" id="I2H125">
    <property type="interactions" value="95"/>
</dbReference>
<dbReference type="SUPFAM" id="SSF51556">
    <property type="entry name" value="Metallo-dependent hydrolases"/>
    <property type="match status" value="2"/>
</dbReference>
<dbReference type="PANTHER" id="PTHR11359:SF7">
    <property type="entry name" value="INACTIVE DEAMINASE YBR284W-RELATED"/>
    <property type="match status" value="1"/>
</dbReference>
<dbReference type="OrthoDB" id="1723809at2759"/>
<dbReference type="AlphaFoldDB" id="I2H125"/>
<dbReference type="KEGG" id="tbl:TBLA_0C02680"/>
<name>I2H125_HENB6</name>
<dbReference type="Proteomes" id="UP000002866">
    <property type="component" value="Chromosome 3"/>
</dbReference>
<dbReference type="RefSeq" id="XP_004179596.1">
    <property type="nucleotide sequence ID" value="XM_004179548.1"/>
</dbReference>
<keyword evidence="3" id="KW-1185">Reference proteome</keyword>
<evidence type="ECO:0000313" key="3">
    <source>
        <dbReference type="Proteomes" id="UP000002866"/>
    </source>
</evidence>
<evidence type="ECO:0000256" key="1">
    <source>
        <dbReference type="ARBA" id="ARBA00006676"/>
    </source>
</evidence>
<dbReference type="STRING" id="1071380.I2H125"/>
<dbReference type="GO" id="GO:0032264">
    <property type="term" value="P:IMP salvage"/>
    <property type="evidence" value="ECO:0007669"/>
    <property type="project" value="InterPro"/>
</dbReference>
<gene>
    <name evidence="2" type="primary">TBLA0C02680</name>
    <name evidence="2" type="ORF">TBLA_0C02680</name>
</gene>
<reference evidence="2 3" key="1">
    <citation type="journal article" date="2011" name="Proc. Natl. Acad. Sci. U.S.A.">
        <title>Evolutionary erosion of yeast sex chromosomes by mating-type switching accidents.</title>
        <authorList>
            <person name="Gordon J.L."/>
            <person name="Armisen D."/>
            <person name="Proux-Wera E."/>
            <person name="Oheigeartaigh S.S."/>
            <person name="Byrne K.P."/>
            <person name="Wolfe K.H."/>
        </authorList>
    </citation>
    <scope>NUCLEOTIDE SEQUENCE [LARGE SCALE GENOMIC DNA]</scope>
    <source>
        <strain evidence="3">ATCC 34711 / CBS 6284 / DSM 70876 / NBRC 10599 / NRRL Y-10934 / UCD 77-7</strain>
    </source>
</reference>
<dbReference type="InterPro" id="IPR032466">
    <property type="entry name" value="Metal_Hydrolase"/>
</dbReference>
<dbReference type="HOGENOM" id="CLU_003782_2_0_1"/>